<dbReference type="EMBL" id="CM029052">
    <property type="protein sequence ID" value="KAG2555497.1"/>
    <property type="molecule type" value="Genomic_DNA"/>
</dbReference>
<proteinExistence type="predicted"/>
<keyword evidence="5" id="KW-1185">Reference proteome</keyword>
<protein>
    <recommendedName>
        <fullName evidence="3">C2H2-type domain-containing protein</fullName>
    </recommendedName>
</protein>
<dbReference type="PROSITE" id="PS50157">
    <property type="entry name" value="ZINC_FINGER_C2H2_2"/>
    <property type="match status" value="1"/>
</dbReference>
<sequence length="316" mass="36454">MQDILLSFFCNECGILLRDVAEIFDHHEITAHEGTFSSMRDQHDLKCDMCKEQFSLRSESDKHMSKHAEHRTFTLIDYDPAEFQTPPRLISKGGGTSVPRKLIKKKPSKKNTDLTPRPFDFDDYYTEDEEKLDDVLSEKEDDYYDDSEQESLSEEDDYEDPKDPDFDPELESDVSDDVDKSFYHDISGFFARATISEFELSDGSIYPDDASPEFDTLRTLKKFGIDIKERKKLRKDFVIAEGVLHEVALRRVKRVQALFEKRGYFVSAKRRTEGKEAYVFNEALGQLCRASFGGSRCGEAKGRRMKVILDVIANIL</sequence>
<feature type="compositionally biased region" description="Acidic residues" evidence="2">
    <location>
        <begin position="139"/>
        <end position="174"/>
    </location>
</feature>
<organism evidence="4 5">
    <name type="scientific">Panicum virgatum</name>
    <name type="common">Blackwell switchgrass</name>
    <dbReference type="NCBI Taxonomy" id="38727"/>
    <lineage>
        <taxon>Eukaryota</taxon>
        <taxon>Viridiplantae</taxon>
        <taxon>Streptophyta</taxon>
        <taxon>Embryophyta</taxon>
        <taxon>Tracheophyta</taxon>
        <taxon>Spermatophyta</taxon>
        <taxon>Magnoliopsida</taxon>
        <taxon>Liliopsida</taxon>
        <taxon>Poales</taxon>
        <taxon>Poaceae</taxon>
        <taxon>PACMAD clade</taxon>
        <taxon>Panicoideae</taxon>
        <taxon>Panicodae</taxon>
        <taxon>Paniceae</taxon>
        <taxon>Panicinae</taxon>
        <taxon>Panicum</taxon>
        <taxon>Panicum sect. Hiantes</taxon>
    </lineage>
</organism>
<feature type="region of interest" description="Disordered" evidence="2">
    <location>
        <begin position="84"/>
        <end position="174"/>
    </location>
</feature>
<comment type="caution">
    <text evidence="4">The sequence shown here is derived from an EMBL/GenBank/DDBJ whole genome shotgun (WGS) entry which is preliminary data.</text>
</comment>
<feature type="compositionally biased region" description="Acidic residues" evidence="2">
    <location>
        <begin position="121"/>
        <end position="132"/>
    </location>
</feature>
<accession>A0A8T0P0J5</accession>
<reference evidence="4" key="1">
    <citation type="submission" date="2020-05" db="EMBL/GenBank/DDBJ databases">
        <title>WGS assembly of Panicum virgatum.</title>
        <authorList>
            <person name="Lovell J.T."/>
            <person name="Jenkins J."/>
            <person name="Shu S."/>
            <person name="Juenger T.E."/>
            <person name="Schmutz J."/>
        </authorList>
    </citation>
    <scope>NUCLEOTIDE SEQUENCE</scope>
    <source>
        <strain evidence="4">AP13</strain>
    </source>
</reference>
<evidence type="ECO:0000313" key="5">
    <source>
        <dbReference type="Proteomes" id="UP000823388"/>
    </source>
</evidence>
<evidence type="ECO:0000313" key="4">
    <source>
        <dbReference type="EMBL" id="KAG2555497.1"/>
    </source>
</evidence>
<evidence type="ECO:0000259" key="3">
    <source>
        <dbReference type="PROSITE" id="PS50157"/>
    </source>
</evidence>
<dbReference type="AlphaFoldDB" id="A0A8T0P0J5"/>
<dbReference type="PROSITE" id="PS00028">
    <property type="entry name" value="ZINC_FINGER_C2H2_1"/>
    <property type="match status" value="2"/>
</dbReference>
<gene>
    <name evidence="4" type="ORF">PVAP13_8NG080292</name>
</gene>
<dbReference type="Proteomes" id="UP000823388">
    <property type="component" value="Chromosome 8N"/>
</dbReference>
<feature type="domain" description="C2H2-type" evidence="3">
    <location>
        <begin position="45"/>
        <end position="72"/>
    </location>
</feature>
<keyword evidence="1" id="KW-0863">Zinc-finger</keyword>
<keyword evidence="1" id="KW-0479">Metal-binding</keyword>
<dbReference type="SMART" id="SM00355">
    <property type="entry name" value="ZnF_C2H2"/>
    <property type="match status" value="2"/>
</dbReference>
<name>A0A8T0P0J5_PANVG</name>
<evidence type="ECO:0000256" key="2">
    <source>
        <dbReference type="SAM" id="MobiDB-lite"/>
    </source>
</evidence>
<dbReference type="GO" id="GO:0008270">
    <property type="term" value="F:zinc ion binding"/>
    <property type="evidence" value="ECO:0007669"/>
    <property type="project" value="UniProtKB-KW"/>
</dbReference>
<evidence type="ECO:0000256" key="1">
    <source>
        <dbReference type="PROSITE-ProRule" id="PRU00042"/>
    </source>
</evidence>
<dbReference type="InterPro" id="IPR013087">
    <property type="entry name" value="Znf_C2H2_type"/>
</dbReference>
<keyword evidence="1" id="KW-0862">Zinc</keyword>